<keyword evidence="7" id="KW-1185">Reference proteome</keyword>
<evidence type="ECO:0000256" key="3">
    <source>
        <dbReference type="PROSITE-ProRule" id="PRU00023"/>
    </source>
</evidence>
<dbReference type="Proteomes" id="UP001152797">
    <property type="component" value="Unassembled WGS sequence"/>
</dbReference>
<dbReference type="OrthoDB" id="411733at2759"/>
<reference evidence="5" key="2">
    <citation type="submission" date="2024-04" db="EMBL/GenBank/DDBJ databases">
        <authorList>
            <person name="Chen Y."/>
            <person name="Shah S."/>
            <person name="Dougan E. K."/>
            <person name="Thang M."/>
            <person name="Chan C."/>
        </authorList>
    </citation>
    <scope>NUCLEOTIDE SEQUENCE [LARGE SCALE GENOMIC DNA]</scope>
</reference>
<dbReference type="EMBL" id="CAMXCT030005423">
    <property type="protein sequence ID" value="CAL4799631.1"/>
    <property type="molecule type" value="Genomic_DNA"/>
</dbReference>
<proteinExistence type="predicted"/>
<evidence type="ECO:0000313" key="7">
    <source>
        <dbReference type="Proteomes" id="UP001152797"/>
    </source>
</evidence>
<evidence type="ECO:0000313" key="6">
    <source>
        <dbReference type="EMBL" id="CAL4799631.1"/>
    </source>
</evidence>
<organism evidence="4">
    <name type="scientific">Cladocopium goreaui</name>
    <dbReference type="NCBI Taxonomy" id="2562237"/>
    <lineage>
        <taxon>Eukaryota</taxon>
        <taxon>Sar</taxon>
        <taxon>Alveolata</taxon>
        <taxon>Dinophyceae</taxon>
        <taxon>Suessiales</taxon>
        <taxon>Symbiodiniaceae</taxon>
        <taxon>Cladocopium</taxon>
    </lineage>
</organism>
<dbReference type="EMBL" id="CAMXCT010005423">
    <property type="protein sequence ID" value="CAI4012319.1"/>
    <property type="molecule type" value="Genomic_DNA"/>
</dbReference>
<keyword evidence="1" id="KW-0677">Repeat</keyword>
<sequence>MGQCAGSACDETVELECYNCVHSMYFPMYVVKVSDFLEMSGIPDAHGALLSQGLLHAWKPGMFVAFVSHQWLGNTHPDPTGKHCCFLRETLKEVLSGSLAIESDIVSQNRGADLITLTPRMRRQLADGYLFLDWFAIPQITARLPGVNEETCRTEAAQAVQSIPAYVEASDLFIALVPEVKHQDRGCFCNYTSWLQRGWCRAELWCRLLSNRPDTHVILLHSTRDVRYMFPLDWQLNTIVDGQFTVEEDRLVVAKLGEAAVDAKIQSLKEQRAMCIFRWFVANRARLLGHDRWNATVQGFLRKFDFANWDAAVFGDHSRLTGLLCAMFSGDTEMMRTLASCRADINKPISGLSELGYYESQTLLMAAAKSKQTGDVLETIIELRADISVRSSNGSNVMFLARTPEQVSVLFAARADLHSRRGDMMLTPLTGCATMACTNTVRALLEVRCDPKCDIQIPIMFSRGNPYSLENLRLLLAQRADPNSRATLGGPSYTISYNNSVKMSIIGWERSSVWTQYQALLIDCTPLHAAAYVGDQAITRLLWEHGAEQKTNFMEMLPEEIAEKKGYCHLLPILSSFFV</sequence>
<dbReference type="InterPro" id="IPR002110">
    <property type="entry name" value="Ankyrin_rpt"/>
</dbReference>
<dbReference type="PROSITE" id="PS50297">
    <property type="entry name" value="ANK_REP_REGION"/>
    <property type="match status" value="1"/>
</dbReference>
<evidence type="ECO:0000313" key="4">
    <source>
        <dbReference type="EMBL" id="CAI4012319.1"/>
    </source>
</evidence>
<feature type="repeat" description="ANK" evidence="3">
    <location>
        <begin position="522"/>
        <end position="548"/>
    </location>
</feature>
<gene>
    <name evidence="4" type="ORF">C1SCF055_LOCUS37390</name>
</gene>
<dbReference type="InterPro" id="IPR036770">
    <property type="entry name" value="Ankyrin_rpt-contain_sf"/>
</dbReference>
<dbReference type="PANTHER" id="PTHR24189:SF50">
    <property type="entry name" value="ANKYRIN REPEAT AND SOCS BOX PROTEIN 2"/>
    <property type="match status" value="1"/>
</dbReference>
<comment type="caution">
    <text evidence="4">The sequence shown here is derived from an EMBL/GenBank/DDBJ whole genome shotgun (WGS) entry which is preliminary data.</text>
</comment>
<dbReference type="Pfam" id="PF00023">
    <property type="entry name" value="Ank"/>
    <property type="match status" value="1"/>
</dbReference>
<dbReference type="PANTHER" id="PTHR24189">
    <property type="entry name" value="MYOTROPHIN"/>
    <property type="match status" value="1"/>
</dbReference>
<reference evidence="4" key="1">
    <citation type="submission" date="2022-10" db="EMBL/GenBank/DDBJ databases">
        <authorList>
            <person name="Chen Y."/>
            <person name="Dougan E. K."/>
            <person name="Chan C."/>
            <person name="Rhodes N."/>
            <person name="Thang M."/>
        </authorList>
    </citation>
    <scope>NUCLEOTIDE SEQUENCE</scope>
</reference>
<protein>
    <submittedName>
        <fullName evidence="6">Ankyrin-1</fullName>
    </submittedName>
</protein>
<keyword evidence="2 3" id="KW-0040">ANK repeat</keyword>
<accession>A0A9P1DNP9</accession>
<dbReference type="Gene3D" id="1.25.40.20">
    <property type="entry name" value="Ankyrin repeat-containing domain"/>
    <property type="match status" value="2"/>
</dbReference>
<name>A0A9P1DNP9_9DINO</name>
<evidence type="ECO:0000256" key="1">
    <source>
        <dbReference type="ARBA" id="ARBA00022737"/>
    </source>
</evidence>
<dbReference type="AlphaFoldDB" id="A0A9P1DNP9"/>
<dbReference type="InterPro" id="IPR050745">
    <property type="entry name" value="Multifunctional_regulatory"/>
</dbReference>
<dbReference type="SMART" id="SM00248">
    <property type="entry name" value="ANK"/>
    <property type="match status" value="4"/>
</dbReference>
<dbReference type="SUPFAM" id="SSF48403">
    <property type="entry name" value="Ankyrin repeat"/>
    <property type="match status" value="1"/>
</dbReference>
<dbReference type="EMBL" id="CAMXCT020005423">
    <property type="protein sequence ID" value="CAL1165694.1"/>
    <property type="molecule type" value="Genomic_DNA"/>
</dbReference>
<evidence type="ECO:0000256" key="2">
    <source>
        <dbReference type="ARBA" id="ARBA00023043"/>
    </source>
</evidence>
<dbReference type="PROSITE" id="PS50088">
    <property type="entry name" value="ANK_REPEAT"/>
    <property type="match status" value="1"/>
</dbReference>
<evidence type="ECO:0000313" key="5">
    <source>
        <dbReference type="EMBL" id="CAL1165694.1"/>
    </source>
</evidence>